<evidence type="ECO:0000256" key="1">
    <source>
        <dbReference type="SAM" id="MobiDB-lite"/>
    </source>
</evidence>
<accession>A0A4Z2HU54</accession>
<reference evidence="2 3" key="1">
    <citation type="submission" date="2019-03" db="EMBL/GenBank/DDBJ databases">
        <title>First draft genome of Liparis tanakae, snailfish: a comprehensive survey of snailfish specific genes.</title>
        <authorList>
            <person name="Kim W."/>
            <person name="Song I."/>
            <person name="Jeong J.-H."/>
            <person name="Kim D."/>
            <person name="Kim S."/>
            <person name="Ryu S."/>
            <person name="Song J.Y."/>
            <person name="Lee S.K."/>
        </authorList>
    </citation>
    <scope>NUCLEOTIDE SEQUENCE [LARGE SCALE GENOMIC DNA]</scope>
    <source>
        <tissue evidence="2">Muscle</tissue>
    </source>
</reference>
<evidence type="ECO:0000313" key="3">
    <source>
        <dbReference type="Proteomes" id="UP000314294"/>
    </source>
</evidence>
<feature type="region of interest" description="Disordered" evidence="1">
    <location>
        <begin position="1"/>
        <end position="29"/>
    </location>
</feature>
<evidence type="ECO:0000313" key="2">
    <source>
        <dbReference type="EMBL" id="TNN69081.1"/>
    </source>
</evidence>
<dbReference type="Proteomes" id="UP000314294">
    <property type="component" value="Unassembled WGS sequence"/>
</dbReference>
<keyword evidence="3" id="KW-1185">Reference proteome</keyword>
<dbReference type="AlphaFoldDB" id="A0A4Z2HU54"/>
<comment type="caution">
    <text evidence="2">The sequence shown here is derived from an EMBL/GenBank/DDBJ whole genome shotgun (WGS) entry which is preliminary data.</text>
</comment>
<name>A0A4Z2HU54_9TELE</name>
<proteinExistence type="predicted"/>
<gene>
    <name evidence="2" type="ORF">EYF80_020664</name>
</gene>
<organism evidence="2 3">
    <name type="scientific">Liparis tanakae</name>
    <name type="common">Tanaka's snailfish</name>
    <dbReference type="NCBI Taxonomy" id="230148"/>
    <lineage>
        <taxon>Eukaryota</taxon>
        <taxon>Metazoa</taxon>
        <taxon>Chordata</taxon>
        <taxon>Craniata</taxon>
        <taxon>Vertebrata</taxon>
        <taxon>Euteleostomi</taxon>
        <taxon>Actinopterygii</taxon>
        <taxon>Neopterygii</taxon>
        <taxon>Teleostei</taxon>
        <taxon>Neoteleostei</taxon>
        <taxon>Acanthomorphata</taxon>
        <taxon>Eupercaria</taxon>
        <taxon>Perciformes</taxon>
        <taxon>Cottioidei</taxon>
        <taxon>Cottales</taxon>
        <taxon>Liparidae</taxon>
        <taxon>Liparis</taxon>
    </lineage>
</organism>
<dbReference type="EMBL" id="SRLO01000180">
    <property type="protein sequence ID" value="TNN69081.1"/>
    <property type="molecule type" value="Genomic_DNA"/>
</dbReference>
<protein>
    <submittedName>
        <fullName evidence="2">Uncharacterized protein</fullName>
    </submittedName>
</protein>
<sequence>MKHCTGAGQTYRSSLEAGQEDNKMVGPPLKGRKGFYRSVVAPLKDRKGFYRSVVAPLKDRQEVYRR</sequence>